<keyword evidence="1" id="KW-0238">DNA-binding</keyword>
<accession>A0ABU9DNK7</accession>
<dbReference type="PANTHER" id="PTHR38600:SF2">
    <property type="entry name" value="SLL0088 PROTEIN"/>
    <property type="match status" value="1"/>
</dbReference>
<reference evidence="2 3" key="1">
    <citation type="submission" date="2024-04" db="EMBL/GenBank/DDBJ databases">
        <title>draft genome sequnece of Paenibacillus filicis.</title>
        <authorList>
            <person name="Kim D.-U."/>
        </authorList>
    </citation>
    <scope>NUCLEOTIDE SEQUENCE [LARGE SCALE GENOMIC DNA]</scope>
    <source>
        <strain evidence="2 3">KACC14197</strain>
    </source>
</reference>
<comment type="caution">
    <text evidence="2">The sequence shown here is derived from an EMBL/GenBank/DDBJ whole genome shotgun (WGS) entry which is preliminary data.</text>
</comment>
<evidence type="ECO:0000313" key="2">
    <source>
        <dbReference type="EMBL" id="MEK8130461.1"/>
    </source>
</evidence>
<dbReference type="PANTHER" id="PTHR38600">
    <property type="entry name" value="TRANSCRIPTIONAL REGULATORY PROTEIN"/>
    <property type="match status" value="1"/>
</dbReference>
<dbReference type="CDD" id="cd00090">
    <property type="entry name" value="HTH_ARSR"/>
    <property type="match status" value="1"/>
</dbReference>
<dbReference type="Gene3D" id="1.10.10.10">
    <property type="entry name" value="Winged helix-like DNA-binding domain superfamily/Winged helix DNA-binding domain"/>
    <property type="match status" value="1"/>
</dbReference>
<organism evidence="2 3">
    <name type="scientific">Paenibacillus filicis</name>
    <dbReference type="NCBI Taxonomy" id="669464"/>
    <lineage>
        <taxon>Bacteria</taxon>
        <taxon>Bacillati</taxon>
        <taxon>Bacillota</taxon>
        <taxon>Bacilli</taxon>
        <taxon>Bacillales</taxon>
        <taxon>Paenibacillaceae</taxon>
        <taxon>Paenibacillus</taxon>
    </lineage>
</organism>
<sequence length="213" mass="24566">MQPNADLSTRDTILHLLKTNDELTAKELTDRLDITSIAVRRHIDALERDGLIEPRTIRQPMGRPTAAYHLTERADELFPKKYNTVALDLLGELAKESGENKVERLFELRKETLYKKYAGMMEDKDFPDKVSALADIQNENGYMVELQQNSENEYVLIEHNCPISQLAHQYNHACRCELRLFESLLDADISCPECLTKGGKKCVYRIRRRDPQS</sequence>
<protein>
    <submittedName>
        <fullName evidence="2">Metalloregulator ArsR/SmtB family transcription factor</fullName>
    </submittedName>
</protein>
<dbReference type="InterPro" id="IPR036388">
    <property type="entry name" value="WH-like_DNA-bd_sf"/>
</dbReference>
<evidence type="ECO:0000256" key="1">
    <source>
        <dbReference type="ARBA" id="ARBA00023125"/>
    </source>
</evidence>
<gene>
    <name evidence="2" type="ORF">WMW72_21365</name>
</gene>
<name>A0ABU9DNK7_9BACL</name>
<evidence type="ECO:0000313" key="3">
    <source>
        <dbReference type="Proteomes" id="UP001469365"/>
    </source>
</evidence>
<dbReference type="Proteomes" id="UP001469365">
    <property type="component" value="Unassembled WGS sequence"/>
</dbReference>
<dbReference type="RefSeq" id="WP_341417602.1">
    <property type="nucleotide sequence ID" value="NZ_JBBPCC010000015.1"/>
</dbReference>
<dbReference type="InterPro" id="IPR036390">
    <property type="entry name" value="WH_DNA-bd_sf"/>
</dbReference>
<keyword evidence="3" id="KW-1185">Reference proteome</keyword>
<dbReference type="InterPro" id="IPR011991">
    <property type="entry name" value="ArsR-like_HTH"/>
</dbReference>
<dbReference type="EMBL" id="JBBPCC010000015">
    <property type="protein sequence ID" value="MEK8130461.1"/>
    <property type="molecule type" value="Genomic_DNA"/>
</dbReference>
<dbReference type="SUPFAM" id="SSF46785">
    <property type="entry name" value="Winged helix' DNA-binding domain"/>
    <property type="match status" value="1"/>
</dbReference>
<dbReference type="Pfam" id="PF12840">
    <property type="entry name" value="HTH_20"/>
    <property type="match status" value="1"/>
</dbReference>
<proteinExistence type="predicted"/>